<feature type="domain" description="Glycosyltransferase subfamily 4-like N-terminal" evidence="2">
    <location>
        <begin position="24"/>
        <end position="147"/>
    </location>
</feature>
<evidence type="ECO:0000313" key="3">
    <source>
        <dbReference type="EMBL" id="GGW22070.1"/>
    </source>
</evidence>
<dbReference type="Pfam" id="PF00534">
    <property type="entry name" value="Glycos_transf_1"/>
    <property type="match status" value="1"/>
</dbReference>
<name>A0A918MFY2_9FLAO</name>
<accession>A0A918MFY2</accession>
<proteinExistence type="predicted"/>
<sequence length="389" mass="43809">MAKPKLVRITTIPFSLEKLLKGQLDYMQKHFNVTAVSSEKENLETFGKEEGVATYHIEMTRQITPWADLKAVYQLYKFINKEKPTIVHTHTPKAGIVGMMAAWLARVPHRLHTVGGLPLMEATGNKRKLLDFVEKNTYNFATKIYPNSKGLFEFIVAESLAKPEKLKIIGQGSTNGINTHLFDPTHFTDVRDTLRKELNIPQESFVFVFVGRIVGDKGINELVEAFSNIQRNSQGSKDKDPKLLLVGFLETELDPLKPETLYAIENNPDIISVGYQKDVRPYFAAADALAFPSYREGFPNVVMQAGAMGLPAIVSNINGCNEIIEEGKNGLIIKVKDSTTLEQALTELLTNSSLYQKLKSNAREMITSRFSQEEVWKALLEEYNLLLKR</sequence>
<evidence type="ECO:0000259" key="2">
    <source>
        <dbReference type="Pfam" id="PF13477"/>
    </source>
</evidence>
<dbReference type="Proteomes" id="UP000634668">
    <property type="component" value="Unassembled WGS sequence"/>
</dbReference>
<dbReference type="InterPro" id="IPR050194">
    <property type="entry name" value="Glycosyltransferase_grp1"/>
</dbReference>
<dbReference type="InterPro" id="IPR028098">
    <property type="entry name" value="Glyco_trans_4-like_N"/>
</dbReference>
<dbReference type="InterPro" id="IPR001296">
    <property type="entry name" value="Glyco_trans_1"/>
</dbReference>
<reference evidence="3" key="1">
    <citation type="journal article" date="2014" name="Int. J. Syst. Evol. Microbiol.">
        <title>Complete genome sequence of Corynebacterium casei LMG S-19264T (=DSM 44701T), isolated from a smear-ripened cheese.</title>
        <authorList>
            <consortium name="US DOE Joint Genome Institute (JGI-PGF)"/>
            <person name="Walter F."/>
            <person name="Albersmeier A."/>
            <person name="Kalinowski J."/>
            <person name="Ruckert C."/>
        </authorList>
    </citation>
    <scope>NUCLEOTIDE SEQUENCE</scope>
    <source>
        <strain evidence="3">KCTC 12113</strain>
    </source>
</reference>
<gene>
    <name evidence="3" type="ORF">GCM10007383_01400</name>
</gene>
<reference evidence="3" key="2">
    <citation type="submission" date="2020-09" db="EMBL/GenBank/DDBJ databases">
        <authorList>
            <person name="Sun Q."/>
            <person name="Kim S."/>
        </authorList>
    </citation>
    <scope>NUCLEOTIDE SEQUENCE</scope>
    <source>
        <strain evidence="3">KCTC 12113</strain>
    </source>
</reference>
<dbReference type="EMBL" id="BMWP01000001">
    <property type="protein sequence ID" value="GGW22070.1"/>
    <property type="molecule type" value="Genomic_DNA"/>
</dbReference>
<dbReference type="RefSeq" id="WP_026815138.1">
    <property type="nucleotide sequence ID" value="NZ_BMWP01000001.1"/>
</dbReference>
<dbReference type="GO" id="GO:0016757">
    <property type="term" value="F:glycosyltransferase activity"/>
    <property type="evidence" value="ECO:0007669"/>
    <property type="project" value="InterPro"/>
</dbReference>
<dbReference type="PANTHER" id="PTHR45947:SF3">
    <property type="entry name" value="SULFOQUINOVOSYL TRANSFERASE SQD2"/>
    <property type="match status" value="1"/>
</dbReference>
<dbReference type="PANTHER" id="PTHR45947">
    <property type="entry name" value="SULFOQUINOVOSYL TRANSFERASE SQD2"/>
    <property type="match status" value="1"/>
</dbReference>
<dbReference type="CDD" id="cd03808">
    <property type="entry name" value="GT4_CapM-like"/>
    <property type="match status" value="1"/>
</dbReference>
<keyword evidence="3" id="KW-0808">Transferase</keyword>
<dbReference type="SUPFAM" id="SSF53756">
    <property type="entry name" value="UDP-Glycosyltransferase/glycogen phosphorylase"/>
    <property type="match status" value="1"/>
</dbReference>
<evidence type="ECO:0000313" key="4">
    <source>
        <dbReference type="Proteomes" id="UP000634668"/>
    </source>
</evidence>
<keyword evidence="4" id="KW-1185">Reference proteome</keyword>
<dbReference type="Gene3D" id="3.40.50.2000">
    <property type="entry name" value="Glycogen Phosphorylase B"/>
    <property type="match status" value="2"/>
</dbReference>
<protein>
    <submittedName>
        <fullName evidence="3">Glycosyl transferase</fullName>
    </submittedName>
</protein>
<evidence type="ECO:0000259" key="1">
    <source>
        <dbReference type="Pfam" id="PF00534"/>
    </source>
</evidence>
<feature type="domain" description="Glycosyl transferase family 1" evidence="1">
    <location>
        <begin position="191"/>
        <end position="365"/>
    </location>
</feature>
<dbReference type="Pfam" id="PF13477">
    <property type="entry name" value="Glyco_trans_4_2"/>
    <property type="match status" value="1"/>
</dbReference>
<dbReference type="AlphaFoldDB" id="A0A918MFY2"/>
<comment type="caution">
    <text evidence="3">The sequence shown here is derived from an EMBL/GenBank/DDBJ whole genome shotgun (WGS) entry which is preliminary data.</text>
</comment>
<organism evidence="3 4">
    <name type="scientific">Arenibacter certesii</name>
    <dbReference type="NCBI Taxonomy" id="228955"/>
    <lineage>
        <taxon>Bacteria</taxon>
        <taxon>Pseudomonadati</taxon>
        <taxon>Bacteroidota</taxon>
        <taxon>Flavobacteriia</taxon>
        <taxon>Flavobacteriales</taxon>
        <taxon>Flavobacteriaceae</taxon>
        <taxon>Arenibacter</taxon>
    </lineage>
</organism>